<proteinExistence type="predicted"/>
<sequence length="333" mass="36706">MADRREAMVPTRVNPQELSTGAVTPELKITSIQTLDRFIGIPLENWDRVKEALYAFASGRPDGSRATEAHNVKAYGEVDGGLGAAMFILGNRQESPSLFVDGMLEEASKQIETRGKWERHYDYDGQGVFHKTTVEIDKIPDENDRYLLKLYAAYVGGKVEDGLAEYLGIEQGLQFKQVSAILEPQGDKFAIDFDAVAKKIQPFYAEFNPEAAPLTGELLLDVILAVDPKDKSTRSFPIGVKKGIDVSFDLGRLGYRINWVNGKPSEDTWSREGNVLKGPLAKDYSDEGGFEAPSVVISIQKVSVDRWDRLPVTDAAMKAEMNEIGSKAVAALS</sequence>
<evidence type="ECO:0000313" key="2">
    <source>
        <dbReference type="Proteomes" id="UP000176665"/>
    </source>
</evidence>
<dbReference type="STRING" id="1798371.A2W14_07245"/>
<name>A0A1F5YSK9_9BACT</name>
<gene>
    <name evidence="1" type="ORF">A2W14_07245</name>
</gene>
<dbReference type="Proteomes" id="UP000176665">
    <property type="component" value="Unassembled WGS sequence"/>
</dbReference>
<protein>
    <submittedName>
        <fullName evidence="1">Uncharacterized protein</fullName>
    </submittedName>
</protein>
<organism evidence="1 2">
    <name type="scientific">Candidatus Gottesmanbacteria bacterium RBG_16_37_8</name>
    <dbReference type="NCBI Taxonomy" id="1798371"/>
    <lineage>
        <taxon>Bacteria</taxon>
        <taxon>Candidatus Gottesmaniibacteriota</taxon>
    </lineage>
</organism>
<comment type="caution">
    <text evidence="1">The sequence shown here is derived from an EMBL/GenBank/DDBJ whole genome shotgun (WGS) entry which is preliminary data.</text>
</comment>
<evidence type="ECO:0000313" key="1">
    <source>
        <dbReference type="EMBL" id="OGG03198.1"/>
    </source>
</evidence>
<reference evidence="1 2" key="1">
    <citation type="journal article" date="2016" name="Nat. Commun.">
        <title>Thousands of microbial genomes shed light on interconnected biogeochemical processes in an aquifer system.</title>
        <authorList>
            <person name="Anantharaman K."/>
            <person name="Brown C.T."/>
            <person name="Hug L.A."/>
            <person name="Sharon I."/>
            <person name="Castelle C.J."/>
            <person name="Probst A.J."/>
            <person name="Thomas B.C."/>
            <person name="Singh A."/>
            <person name="Wilkins M.J."/>
            <person name="Karaoz U."/>
            <person name="Brodie E.L."/>
            <person name="Williams K.H."/>
            <person name="Hubbard S.S."/>
            <person name="Banfield J.F."/>
        </authorList>
    </citation>
    <scope>NUCLEOTIDE SEQUENCE [LARGE SCALE GENOMIC DNA]</scope>
</reference>
<dbReference type="EMBL" id="MFJA01000037">
    <property type="protein sequence ID" value="OGG03198.1"/>
    <property type="molecule type" value="Genomic_DNA"/>
</dbReference>
<accession>A0A1F5YSK9</accession>
<dbReference type="AlphaFoldDB" id="A0A1F5YSK9"/>